<evidence type="ECO:0000256" key="4">
    <source>
        <dbReference type="PROSITE-ProRule" id="PRU00335"/>
    </source>
</evidence>
<keyword evidence="1" id="KW-0805">Transcription regulation</keyword>
<dbReference type="InterPro" id="IPR036271">
    <property type="entry name" value="Tet_transcr_reg_TetR-rel_C_sf"/>
</dbReference>
<evidence type="ECO:0000256" key="1">
    <source>
        <dbReference type="ARBA" id="ARBA00023015"/>
    </source>
</evidence>
<dbReference type="RefSeq" id="WP_006215521.1">
    <property type="nucleotide sequence ID" value="NZ_ANHZ02000020.1"/>
</dbReference>
<evidence type="ECO:0000256" key="3">
    <source>
        <dbReference type="ARBA" id="ARBA00023163"/>
    </source>
</evidence>
<feature type="domain" description="HTH tetR-type" evidence="5">
    <location>
        <begin position="10"/>
        <end position="70"/>
    </location>
</feature>
<dbReference type="STRING" id="71999.KPaMU14_02515"/>
<dbReference type="GO" id="GO:0000976">
    <property type="term" value="F:transcription cis-regulatory region binding"/>
    <property type="evidence" value="ECO:0007669"/>
    <property type="project" value="TreeGrafter"/>
</dbReference>
<keyword evidence="2 4" id="KW-0238">DNA-binding</keyword>
<dbReference type="PANTHER" id="PTHR30055:SF234">
    <property type="entry name" value="HTH-TYPE TRANSCRIPTIONAL REGULATOR BETI"/>
    <property type="match status" value="1"/>
</dbReference>
<dbReference type="AlphaFoldDB" id="M2YBP9"/>
<sequence length="205" mass="22081">MPRVSDQFRAARRQAVLDAASECFLAHGYRGASMHQIIAATGLSAGALYHHFPGGKAELVSECVRTGLDGVLEAISPADPRTEQPQEGFQPDAWLVGALEQLAASPRLARLLLITWAEAAVDPAVAELMGTHQETLRSAIDRVFADWAVAELGLAEASARQWVEMFSQAVLSVLQGWVVQSALLPGFDHEAYLDYARTLVASDEG</sequence>
<organism evidence="6 7">
    <name type="scientific">Kocuria palustris PEL</name>
    <dbReference type="NCBI Taxonomy" id="1236550"/>
    <lineage>
        <taxon>Bacteria</taxon>
        <taxon>Bacillati</taxon>
        <taxon>Actinomycetota</taxon>
        <taxon>Actinomycetes</taxon>
        <taxon>Micrococcales</taxon>
        <taxon>Micrococcaceae</taxon>
        <taxon>Kocuria</taxon>
    </lineage>
</organism>
<dbReference type="InterPro" id="IPR050109">
    <property type="entry name" value="HTH-type_TetR-like_transc_reg"/>
</dbReference>
<dbReference type="GO" id="GO:0003700">
    <property type="term" value="F:DNA-binding transcription factor activity"/>
    <property type="evidence" value="ECO:0007669"/>
    <property type="project" value="TreeGrafter"/>
</dbReference>
<accession>M2YBP9</accession>
<dbReference type="Gene3D" id="1.10.357.10">
    <property type="entry name" value="Tetracycline Repressor, domain 2"/>
    <property type="match status" value="1"/>
</dbReference>
<dbReference type="InterPro" id="IPR001647">
    <property type="entry name" value="HTH_TetR"/>
</dbReference>
<dbReference type="Pfam" id="PF00440">
    <property type="entry name" value="TetR_N"/>
    <property type="match status" value="1"/>
</dbReference>
<name>M2YBP9_9MICC</name>
<dbReference type="PANTHER" id="PTHR30055">
    <property type="entry name" value="HTH-TYPE TRANSCRIPTIONAL REGULATOR RUTR"/>
    <property type="match status" value="1"/>
</dbReference>
<dbReference type="SUPFAM" id="SSF46689">
    <property type="entry name" value="Homeodomain-like"/>
    <property type="match status" value="1"/>
</dbReference>
<feature type="DNA-binding region" description="H-T-H motif" evidence="4">
    <location>
        <begin position="33"/>
        <end position="52"/>
    </location>
</feature>
<evidence type="ECO:0000259" key="5">
    <source>
        <dbReference type="PROSITE" id="PS50977"/>
    </source>
</evidence>
<evidence type="ECO:0000256" key="2">
    <source>
        <dbReference type="ARBA" id="ARBA00023125"/>
    </source>
</evidence>
<dbReference type="PROSITE" id="PS50977">
    <property type="entry name" value="HTH_TETR_2"/>
    <property type="match status" value="1"/>
</dbReference>
<protein>
    <submittedName>
        <fullName evidence="6">Transcriptional regulator, TetR family</fullName>
    </submittedName>
</protein>
<evidence type="ECO:0000313" key="6">
    <source>
        <dbReference type="EMBL" id="EME35895.1"/>
    </source>
</evidence>
<dbReference type="EMBL" id="ANHZ02000020">
    <property type="protein sequence ID" value="EME35895.1"/>
    <property type="molecule type" value="Genomic_DNA"/>
</dbReference>
<keyword evidence="3" id="KW-0804">Transcription</keyword>
<dbReference type="PRINTS" id="PR00455">
    <property type="entry name" value="HTHTETR"/>
</dbReference>
<dbReference type="SUPFAM" id="SSF48498">
    <property type="entry name" value="Tetracyclin repressor-like, C-terminal domain"/>
    <property type="match status" value="1"/>
</dbReference>
<reference evidence="6 7" key="1">
    <citation type="journal article" date="2014" name="Genome Announc.">
        <title>Draft Genome Sequence of Kocuria palustris PEL.</title>
        <authorList>
            <person name="Sharma G."/>
            <person name="Khatri I."/>
            <person name="Subramanian S."/>
        </authorList>
    </citation>
    <scope>NUCLEOTIDE SEQUENCE [LARGE SCALE GENOMIC DNA]</scope>
    <source>
        <strain evidence="6 7">PEL</strain>
    </source>
</reference>
<dbReference type="InterPro" id="IPR009057">
    <property type="entry name" value="Homeodomain-like_sf"/>
</dbReference>
<gene>
    <name evidence="6" type="ORF">C884_01295</name>
</gene>
<comment type="caution">
    <text evidence="6">The sequence shown here is derived from an EMBL/GenBank/DDBJ whole genome shotgun (WGS) entry which is preliminary data.</text>
</comment>
<keyword evidence="7" id="KW-1185">Reference proteome</keyword>
<proteinExistence type="predicted"/>
<evidence type="ECO:0000313" key="7">
    <source>
        <dbReference type="Proteomes" id="UP000009877"/>
    </source>
</evidence>
<dbReference type="Proteomes" id="UP000009877">
    <property type="component" value="Unassembled WGS sequence"/>
</dbReference>